<feature type="transmembrane region" description="Helical" evidence="1">
    <location>
        <begin position="150"/>
        <end position="173"/>
    </location>
</feature>
<keyword evidence="1" id="KW-0472">Membrane</keyword>
<name>A0A6C0I7Z7_9ZZZZ</name>
<protein>
    <submittedName>
        <fullName evidence="2">Uncharacterized protein</fullName>
    </submittedName>
</protein>
<evidence type="ECO:0000313" key="2">
    <source>
        <dbReference type="EMBL" id="QHT88535.1"/>
    </source>
</evidence>
<accession>A0A6C0I7Z7</accession>
<feature type="transmembrane region" description="Helical" evidence="1">
    <location>
        <begin position="123"/>
        <end position="144"/>
    </location>
</feature>
<reference evidence="2" key="1">
    <citation type="journal article" date="2020" name="Nature">
        <title>Giant virus diversity and host interactions through global metagenomics.</title>
        <authorList>
            <person name="Schulz F."/>
            <person name="Roux S."/>
            <person name="Paez-Espino D."/>
            <person name="Jungbluth S."/>
            <person name="Walsh D.A."/>
            <person name="Denef V.J."/>
            <person name="McMahon K.D."/>
            <person name="Konstantinidis K.T."/>
            <person name="Eloe-Fadrosh E.A."/>
            <person name="Kyrpides N.C."/>
            <person name="Woyke T."/>
        </authorList>
    </citation>
    <scope>NUCLEOTIDE SEQUENCE</scope>
    <source>
        <strain evidence="2">GVMAG-M-3300023184-51</strain>
    </source>
</reference>
<organism evidence="2">
    <name type="scientific">viral metagenome</name>
    <dbReference type="NCBI Taxonomy" id="1070528"/>
    <lineage>
        <taxon>unclassified sequences</taxon>
        <taxon>metagenomes</taxon>
        <taxon>organismal metagenomes</taxon>
    </lineage>
</organism>
<sequence length="176" mass="20219">MDTTTKPKQNEEKIKSINQRFLSALDDFKKYYVFYNKNPEVDEYSNNFQNSKNQLQGLSGEMYSLTNNIQKNIKVLADEMSDISKKLNIEKGKNNKYEKTLSGLKGTESGSNILISNTKEEYIISYILNTVLFAGILFILALMLPTKFSYGLIIIALIYIYKTGLFTTFLSIIRKM</sequence>
<dbReference type="AlphaFoldDB" id="A0A6C0I7Z7"/>
<keyword evidence="1" id="KW-0812">Transmembrane</keyword>
<keyword evidence="1" id="KW-1133">Transmembrane helix</keyword>
<dbReference type="EMBL" id="MN740118">
    <property type="protein sequence ID" value="QHT88535.1"/>
    <property type="molecule type" value="Genomic_DNA"/>
</dbReference>
<evidence type="ECO:0000256" key="1">
    <source>
        <dbReference type="SAM" id="Phobius"/>
    </source>
</evidence>
<proteinExistence type="predicted"/>